<evidence type="ECO:0000256" key="6">
    <source>
        <dbReference type="ARBA" id="ARBA00023136"/>
    </source>
</evidence>
<keyword evidence="3 7" id="KW-0812">Transmembrane</keyword>
<dbReference type="NCBIfam" id="NF011369">
    <property type="entry name" value="PRK14788.1"/>
    <property type="match status" value="1"/>
</dbReference>
<keyword evidence="6 7" id="KW-0472">Membrane</keyword>
<sequence>MTLNKSILIILCVIIIDQLSKVYIKLHFPLTLYGDASLLDWGWFKILFIENKGMAWGAKISDFIPIISERSGKLILTLFRLLAVPLIFYWLCDSIKKSGAKLLTISISLVLAGAIGNLIDSVFYGFLFTDSYLNVAVFSPGNGYESIFYGHVVDMLQFPMFTWNWPSWIPYIGGESFTFFEPVFNIADTAISTGIGIMIVFNKKVFS</sequence>
<evidence type="ECO:0000256" key="5">
    <source>
        <dbReference type="ARBA" id="ARBA00022989"/>
    </source>
</evidence>
<feature type="transmembrane region" description="Helical" evidence="7">
    <location>
        <begin position="74"/>
        <end position="91"/>
    </location>
</feature>
<evidence type="ECO:0000256" key="7">
    <source>
        <dbReference type="SAM" id="Phobius"/>
    </source>
</evidence>
<dbReference type="GO" id="GO:0004190">
    <property type="term" value="F:aspartic-type endopeptidase activity"/>
    <property type="evidence" value="ECO:0007669"/>
    <property type="project" value="InterPro"/>
</dbReference>
<evidence type="ECO:0008006" key="9">
    <source>
        <dbReference type="Google" id="ProtNLM"/>
    </source>
</evidence>
<dbReference type="GO" id="GO:0016020">
    <property type="term" value="C:membrane"/>
    <property type="evidence" value="ECO:0007669"/>
    <property type="project" value="InterPro"/>
</dbReference>
<feature type="transmembrane region" description="Helical" evidence="7">
    <location>
        <begin position="7"/>
        <end position="24"/>
    </location>
</feature>
<dbReference type="AlphaFoldDB" id="A0A381PWG9"/>
<dbReference type="InterPro" id="IPR001872">
    <property type="entry name" value="Peptidase_A8"/>
</dbReference>
<accession>A0A381PWG9</accession>
<dbReference type="HAMAP" id="MF_00161">
    <property type="entry name" value="LspA"/>
    <property type="match status" value="1"/>
</dbReference>
<dbReference type="GO" id="GO:0006508">
    <property type="term" value="P:proteolysis"/>
    <property type="evidence" value="ECO:0007669"/>
    <property type="project" value="UniProtKB-KW"/>
</dbReference>
<keyword evidence="5 7" id="KW-1133">Transmembrane helix</keyword>
<keyword evidence="4" id="KW-0378">Hydrolase</keyword>
<evidence type="ECO:0000256" key="1">
    <source>
        <dbReference type="ARBA" id="ARBA00022475"/>
    </source>
</evidence>
<protein>
    <recommendedName>
        <fullName evidence="9">Lipoprotein signal peptidase</fullName>
    </recommendedName>
</protein>
<evidence type="ECO:0000313" key="8">
    <source>
        <dbReference type="EMBL" id="SUZ71004.1"/>
    </source>
</evidence>
<evidence type="ECO:0000256" key="2">
    <source>
        <dbReference type="ARBA" id="ARBA00022670"/>
    </source>
</evidence>
<reference evidence="8" key="1">
    <citation type="submission" date="2018-05" db="EMBL/GenBank/DDBJ databases">
        <authorList>
            <person name="Lanie J.A."/>
            <person name="Ng W.-L."/>
            <person name="Kazmierczak K.M."/>
            <person name="Andrzejewski T.M."/>
            <person name="Davidsen T.M."/>
            <person name="Wayne K.J."/>
            <person name="Tettelin H."/>
            <person name="Glass J.I."/>
            <person name="Rusch D."/>
            <person name="Podicherti R."/>
            <person name="Tsui H.-C.T."/>
            <person name="Winkler M.E."/>
        </authorList>
    </citation>
    <scope>NUCLEOTIDE SEQUENCE</scope>
</reference>
<keyword evidence="1" id="KW-1003">Cell membrane</keyword>
<evidence type="ECO:0000256" key="3">
    <source>
        <dbReference type="ARBA" id="ARBA00022692"/>
    </source>
</evidence>
<dbReference type="PANTHER" id="PTHR33695:SF1">
    <property type="entry name" value="LIPOPROTEIN SIGNAL PEPTIDASE"/>
    <property type="match status" value="1"/>
</dbReference>
<dbReference type="Pfam" id="PF01252">
    <property type="entry name" value="Peptidase_A8"/>
    <property type="match status" value="1"/>
</dbReference>
<gene>
    <name evidence="8" type="ORF">METZ01_LOCUS23858</name>
</gene>
<proteinExistence type="inferred from homology"/>
<name>A0A381PWG9_9ZZZZ</name>
<evidence type="ECO:0000256" key="4">
    <source>
        <dbReference type="ARBA" id="ARBA00022801"/>
    </source>
</evidence>
<dbReference type="PANTHER" id="PTHR33695">
    <property type="entry name" value="LIPOPROTEIN SIGNAL PEPTIDASE"/>
    <property type="match status" value="1"/>
</dbReference>
<keyword evidence="2" id="KW-0645">Protease</keyword>
<feature type="transmembrane region" description="Helical" evidence="7">
    <location>
        <begin position="183"/>
        <end position="201"/>
    </location>
</feature>
<feature type="transmembrane region" description="Helical" evidence="7">
    <location>
        <begin position="103"/>
        <end position="127"/>
    </location>
</feature>
<dbReference type="EMBL" id="UINC01001107">
    <property type="protein sequence ID" value="SUZ71004.1"/>
    <property type="molecule type" value="Genomic_DNA"/>
</dbReference>
<organism evidence="8">
    <name type="scientific">marine metagenome</name>
    <dbReference type="NCBI Taxonomy" id="408172"/>
    <lineage>
        <taxon>unclassified sequences</taxon>
        <taxon>metagenomes</taxon>
        <taxon>ecological metagenomes</taxon>
    </lineage>
</organism>